<dbReference type="EMBL" id="JBHRZG010000024">
    <property type="protein sequence ID" value="MFC3835672.1"/>
    <property type="molecule type" value="Genomic_DNA"/>
</dbReference>
<organism evidence="1 2">
    <name type="scientific">Deinococcus rufus</name>
    <dbReference type="NCBI Taxonomy" id="2136097"/>
    <lineage>
        <taxon>Bacteria</taxon>
        <taxon>Thermotogati</taxon>
        <taxon>Deinococcota</taxon>
        <taxon>Deinococci</taxon>
        <taxon>Deinococcales</taxon>
        <taxon>Deinococcaceae</taxon>
        <taxon>Deinococcus</taxon>
    </lineage>
</organism>
<sequence length="146" mass="15961">MRHLPTLPELTGLHVSGECVMGTTVRGPLALYRYAPLQGAVLTGQVIPFAAQWPEHLKLLIYRYSPVPALAPATLPEPLLHRFGTRARDPGGLRSWDQLTYQGWPVYVCLLDRPGTRPAGIIESQFEQLRVEVLPLGGQGCAGQGP</sequence>
<protein>
    <submittedName>
        <fullName evidence="1">Uncharacterized protein</fullName>
    </submittedName>
</protein>
<evidence type="ECO:0000313" key="2">
    <source>
        <dbReference type="Proteomes" id="UP001595803"/>
    </source>
</evidence>
<accession>A0ABV7ZG90</accession>
<keyword evidence="2" id="KW-1185">Reference proteome</keyword>
<dbReference type="RefSeq" id="WP_322474390.1">
    <property type="nucleotide sequence ID" value="NZ_JBHRZG010000024.1"/>
</dbReference>
<reference evidence="2" key="1">
    <citation type="journal article" date="2019" name="Int. J. Syst. Evol. Microbiol.">
        <title>The Global Catalogue of Microorganisms (GCM) 10K type strain sequencing project: providing services to taxonomists for standard genome sequencing and annotation.</title>
        <authorList>
            <consortium name="The Broad Institute Genomics Platform"/>
            <consortium name="The Broad Institute Genome Sequencing Center for Infectious Disease"/>
            <person name="Wu L."/>
            <person name="Ma J."/>
        </authorList>
    </citation>
    <scope>NUCLEOTIDE SEQUENCE [LARGE SCALE GENOMIC DNA]</scope>
    <source>
        <strain evidence="2">CCTCC AB 2017081</strain>
    </source>
</reference>
<evidence type="ECO:0000313" key="1">
    <source>
        <dbReference type="EMBL" id="MFC3835672.1"/>
    </source>
</evidence>
<proteinExistence type="predicted"/>
<comment type="caution">
    <text evidence="1">The sequence shown here is derived from an EMBL/GenBank/DDBJ whole genome shotgun (WGS) entry which is preliminary data.</text>
</comment>
<name>A0ABV7ZG90_9DEIO</name>
<dbReference type="Proteomes" id="UP001595803">
    <property type="component" value="Unassembled WGS sequence"/>
</dbReference>
<gene>
    <name evidence="1" type="ORF">ACFOSB_22635</name>
</gene>